<proteinExistence type="predicted"/>
<evidence type="ECO:0000313" key="2">
    <source>
        <dbReference type="Proteomes" id="UP001062846"/>
    </source>
</evidence>
<name>A0ACC0NCX3_RHOML</name>
<sequence>MSRPDLVCQEAIRDAASFLSAHEEGQLSSERVQLDRNSDVLRWQRPLEGWFKINFDGGVGRQGKRSGLGSMLRIL</sequence>
<evidence type="ECO:0000313" key="1">
    <source>
        <dbReference type="EMBL" id="KAI8551050.1"/>
    </source>
</evidence>
<comment type="caution">
    <text evidence="1">The sequence shown here is derived from an EMBL/GenBank/DDBJ whole genome shotgun (WGS) entry which is preliminary data.</text>
</comment>
<keyword evidence="2" id="KW-1185">Reference proteome</keyword>
<reference evidence="1" key="1">
    <citation type="submission" date="2022-02" db="EMBL/GenBank/DDBJ databases">
        <title>Plant Genome Project.</title>
        <authorList>
            <person name="Zhang R.-G."/>
        </authorList>
    </citation>
    <scope>NUCLEOTIDE SEQUENCE</scope>
    <source>
        <strain evidence="1">AT1</strain>
    </source>
</reference>
<organism evidence="1 2">
    <name type="scientific">Rhododendron molle</name>
    <name type="common">Chinese azalea</name>
    <name type="synonym">Azalea mollis</name>
    <dbReference type="NCBI Taxonomy" id="49168"/>
    <lineage>
        <taxon>Eukaryota</taxon>
        <taxon>Viridiplantae</taxon>
        <taxon>Streptophyta</taxon>
        <taxon>Embryophyta</taxon>
        <taxon>Tracheophyta</taxon>
        <taxon>Spermatophyta</taxon>
        <taxon>Magnoliopsida</taxon>
        <taxon>eudicotyledons</taxon>
        <taxon>Gunneridae</taxon>
        <taxon>Pentapetalae</taxon>
        <taxon>asterids</taxon>
        <taxon>Ericales</taxon>
        <taxon>Ericaceae</taxon>
        <taxon>Ericoideae</taxon>
        <taxon>Rhodoreae</taxon>
        <taxon>Rhododendron</taxon>
    </lineage>
</organism>
<accession>A0ACC0NCX3</accession>
<dbReference type="EMBL" id="CM046393">
    <property type="protein sequence ID" value="KAI8551050.1"/>
    <property type="molecule type" value="Genomic_DNA"/>
</dbReference>
<dbReference type="Proteomes" id="UP001062846">
    <property type="component" value="Chromosome 6"/>
</dbReference>
<gene>
    <name evidence="1" type="ORF">RHMOL_Rhmol06G0154700</name>
</gene>
<protein>
    <submittedName>
        <fullName evidence="1">Uncharacterized protein</fullName>
    </submittedName>
</protein>